<sequence length="50" mass="6023">MQPPHPVIREKVSEQNTWKKNKSKSHSTGEIETVYFKSWILFHTLRERGR</sequence>
<accession>A0AAN8WU03</accession>
<protein>
    <submittedName>
        <fullName evidence="2">Uncharacterized protein</fullName>
    </submittedName>
</protein>
<proteinExistence type="predicted"/>
<gene>
    <name evidence="2" type="ORF">SK128_020493</name>
</gene>
<organism evidence="2 3">
    <name type="scientific">Halocaridina rubra</name>
    <name type="common">Hawaiian red shrimp</name>
    <dbReference type="NCBI Taxonomy" id="373956"/>
    <lineage>
        <taxon>Eukaryota</taxon>
        <taxon>Metazoa</taxon>
        <taxon>Ecdysozoa</taxon>
        <taxon>Arthropoda</taxon>
        <taxon>Crustacea</taxon>
        <taxon>Multicrustacea</taxon>
        <taxon>Malacostraca</taxon>
        <taxon>Eumalacostraca</taxon>
        <taxon>Eucarida</taxon>
        <taxon>Decapoda</taxon>
        <taxon>Pleocyemata</taxon>
        <taxon>Caridea</taxon>
        <taxon>Atyoidea</taxon>
        <taxon>Atyidae</taxon>
        <taxon>Halocaridina</taxon>
    </lineage>
</organism>
<feature type="region of interest" description="Disordered" evidence="1">
    <location>
        <begin position="1"/>
        <end position="26"/>
    </location>
</feature>
<reference evidence="2 3" key="1">
    <citation type="submission" date="2023-11" db="EMBL/GenBank/DDBJ databases">
        <title>Halocaridina rubra genome assembly.</title>
        <authorList>
            <person name="Smith C."/>
        </authorList>
    </citation>
    <scope>NUCLEOTIDE SEQUENCE [LARGE SCALE GENOMIC DNA]</scope>
    <source>
        <strain evidence="2">EP-1</strain>
        <tissue evidence="2">Whole</tissue>
    </source>
</reference>
<dbReference type="AlphaFoldDB" id="A0AAN8WU03"/>
<evidence type="ECO:0000256" key="1">
    <source>
        <dbReference type="SAM" id="MobiDB-lite"/>
    </source>
</evidence>
<comment type="caution">
    <text evidence="2">The sequence shown here is derived from an EMBL/GenBank/DDBJ whole genome shotgun (WGS) entry which is preliminary data.</text>
</comment>
<evidence type="ECO:0000313" key="2">
    <source>
        <dbReference type="EMBL" id="KAK7066334.1"/>
    </source>
</evidence>
<keyword evidence="3" id="KW-1185">Reference proteome</keyword>
<dbReference type="EMBL" id="JAXCGZ010019256">
    <property type="protein sequence ID" value="KAK7066334.1"/>
    <property type="molecule type" value="Genomic_DNA"/>
</dbReference>
<evidence type="ECO:0000313" key="3">
    <source>
        <dbReference type="Proteomes" id="UP001381693"/>
    </source>
</evidence>
<name>A0AAN8WU03_HALRR</name>
<dbReference type="Proteomes" id="UP001381693">
    <property type="component" value="Unassembled WGS sequence"/>
</dbReference>